<evidence type="ECO:0000256" key="1">
    <source>
        <dbReference type="SAM" id="MobiDB-lite"/>
    </source>
</evidence>
<feature type="region of interest" description="Disordered" evidence="1">
    <location>
        <begin position="133"/>
        <end position="258"/>
    </location>
</feature>
<dbReference type="STRING" id="43265.A0A545V033"/>
<sequence length="717" mass="79233">MDNSNGRPPSAAAIELQQHQQQAHTGLGARSRSTHSLGPATPSAAAGDSAGDYFDAAANLRQQPSRQSVRSTSHLSGIVGPSGDSRPASRNSNRRPSIRVRRLSSASLNPLDADAAAAAAAAPASSSSDALAAGAASSSARHGRPRSISQPSMDAAGGRDGEPARHSRRPPQIALPRLTEEGSRPTMQELGITGPPLSPAASLPESIARQRPESLDADPNAPQLNRRRRFSRIFRPGGNGAARRRSQDTASRGSMYQDEEYDEHLVDLLDTIDPEIQTLSTLTNIQNSLFVPDLGGLINRRPTYTLTQHDLERAASRPGTSEPRTSGTQPEPRISGVAPDDTIEEVPTEEEAETPAPAIRRTDTITSRLTDSHYAALPHGVSLANWTEAEKWELDDHVRHMLHSRRSKFKRMMKGFGQYVRRPLGFLVTLYAVCITAFGLAWVLFLIGWIYVGDKQEYTLHIIDSVLVALFLVVGGGMAPFRAIDTYHLTFVVHYSRKMKKAQLKRGDVEAPDQGESSDASNAPALDANNKEPPVPDAFDQQRGQEQPPVVRPPSQLHKDQDAEVEEDEEEDLYPLTPKQQKRFLHHRQKLVNSHSFYKPHETITHYEFPLRLLITVVLLLDLHSCLQISLSSTTWGIDYHHRHPAITTTILCVSITTNIVAGLVIMRGDRKTRKKDVLKLMDRQELTSDAMKKLEEKKKKREEKQEEEDTPRILSK</sequence>
<feature type="compositionally biased region" description="Acidic residues" evidence="1">
    <location>
        <begin position="341"/>
        <end position="353"/>
    </location>
</feature>
<feature type="transmembrane region" description="Helical" evidence="2">
    <location>
        <begin position="424"/>
        <end position="452"/>
    </location>
</feature>
<dbReference type="OrthoDB" id="3365211at2759"/>
<dbReference type="Proteomes" id="UP000315783">
    <property type="component" value="Unassembled WGS sequence"/>
</dbReference>
<evidence type="ECO:0000256" key="2">
    <source>
        <dbReference type="SAM" id="Phobius"/>
    </source>
</evidence>
<keyword evidence="4" id="KW-1185">Reference proteome</keyword>
<proteinExistence type="predicted"/>
<evidence type="ECO:0000313" key="4">
    <source>
        <dbReference type="Proteomes" id="UP000315783"/>
    </source>
</evidence>
<dbReference type="PANTHER" id="PTHR35872">
    <property type="entry name" value="INTEGRAL MEMBRANE PROTEIN (AFU_ORTHOLOGUE AFUA_5G07110)"/>
    <property type="match status" value="1"/>
</dbReference>
<feature type="region of interest" description="Disordered" evidence="1">
    <location>
        <begin position="1"/>
        <end position="100"/>
    </location>
</feature>
<dbReference type="AlphaFoldDB" id="A0A545V033"/>
<feature type="region of interest" description="Disordered" evidence="1">
    <location>
        <begin position="306"/>
        <end position="360"/>
    </location>
</feature>
<feature type="compositionally biased region" description="Acidic residues" evidence="1">
    <location>
        <begin position="563"/>
        <end position="573"/>
    </location>
</feature>
<feature type="transmembrane region" description="Helical" evidence="2">
    <location>
        <begin position="646"/>
        <end position="666"/>
    </location>
</feature>
<reference evidence="3 4" key="1">
    <citation type="journal article" date="2019" name="Appl. Microbiol. Biotechnol.">
        <title>Genome sequence of Isaria javanica and comparative genome analysis insights into family S53 peptidase evolution in fungal entomopathogens.</title>
        <authorList>
            <person name="Lin R."/>
            <person name="Zhang X."/>
            <person name="Xin B."/>
            <person name="Zou M."/>
            <person name="Gao Y."/>
            <person name="Qin F."/>
            <person name="Hu Q."/>
            <person name="Xie B."/>
            <person name="Cheng X."/>
        </authorList>
    </citation>
    <scope>NUCLEOTIDE SEQUENCE [LARGE SCALE GENOMIC DNA]</scope>
    <source>
        <strain evidence="3 4">IJ1G</strain>
    </source>
</reference>
<feature type="region of interest" description="Disordered" evidence="1">
    <location>
        <begin position="504"/>
        <end position="576"/>
    </location>
</feature>
<feature type="region of interest" description="Disordered" evidence="1">
    <location>
        <begin position="690"/>
        <end position="717"/>
    </location>
</feature>
<comment type="caution">
    <text evidence="3">The sequence shown here is derived from an EMBL/GenBank/DDBJ whole genome shotgun (WGS) entry which is preliminary data.</text>
</comment>
<dbReference type="InterPro" id="IPR021369">
    <property type="entry name" value="DUF2985"/>
</dbReference>
<keyword evidence="2" id="KW-1133">Transmembrane helix</keyword>
<feature type="transmembrane region" description="Helical" evidence="2">
    <location>
        <begin position="458"/>
        <end position="481"/>
    </location>
</feature>
<keyword evidence="2" id="KW-0812">Transmembrane</keyword>
<feature type="compositionally biased region" description="Polar residues" evidence="1">
    <location>
        <begin position="60"/>
        <end position="75"/>
    </location>
</feature>
<dbReference type="PANTHER" id="PTHR35872:SF1">
    <property type="entry name" value="ALPHA-L-RHAMNOSIDASE C"/>
    <property type="match status" value="1"/>
</dbReference>
<name>A0A545V033_9HYPO</name>
<protein>
    <submittedName>
        <fullName evidence="3">Integral membrane protein</fullName>
    </submittedName>
</protein>
<accession>A0A545V033</accession>
<gene>
    <name evidence="3" type="ORF">IF1G_06068</name>
</gene>
<feature type="compositionally biased region" description="Polar residues" evidence="1">
    <location>
        <begin position="318"/>
        <end position="329"/>
    </location>
</feature>
<dbReference type="EMBL" id="SPUK01000008">
    <property type="protein sequence ID" value="TQV95081.1"/>
    <property type="molecule type" value="Genomic_DNA"/>
</dbReference>
<evidence type="ECO:0000313" key="3">
    <source>
        <dbReference type="EMBL" id="TQV95081.1"/>
    </source>
</evidence>
<keyword evidence="2" id="KW-0472">Membrane</keyword>
<organism evidence="3 4">
    <name type="scientific">Cordyceps javanica</name>
    <dbReference type="NCBI Taxonomy" id="43265"/>
    <lineage>
        <taxon>Eukaryota</taxon>
        <taxon>Fungi</taxon>
        <taxon>Dikarya</taxon>
        <taxon>Ascomycota</taxon>
        <taxon>Pezizomycotina</taxon>
        <taxon>Sordariomycetes</taxon>
        <taxon>Hypocreomycetidae</taxon>
        <taxon>Hypocreales</taxon>
        <taxon>Cordycipitaceae</taxon>
        <taxon>Cordyceps</taxon>
    </lineage>
</organism>
<dbReference type="Pfam" id="PF11204">
    <property type="entry name" value="DUF2985"/>
    <property type="match status" value="1"/>
</dbReference>